<dbReference type="Pfam" id="PF08534">
    <property type="entry name" value="Redoxin"/>
    <property type="match status" value="1"/>
</dbReference>
<evidence type="ECO:0000313" key="3">
    <source>
        <dbReference type="Proteomes" id="UP000262583"/>
    </source>
</evidence>
<sequence length="156" mass="17567">MCLLACRGGTSDWRVSEGQLLPEFTLRTPDGKLVSTSEYRGKIVVMTRFATWCPPCKIELGELQKRVWEPMKDRGVMVVAVSSGEDPQTVASYVEREGLTFPVLVDPSGEFARGVGGNSIPRLMLLDRDQYIRKLHVGYYEPEFQKLVEEVEALAR</sequence>
<feature type="domain" description="Thioredoxin" evidence="1">
    <location>
        <begin position="15"/>
        <end position="156"/>
    </location>
</feature>
<dbReference type="Proteomes" id="UP000262583">
    <property type="component" value="Chromosome"/>
</dbReference>
<dbReference type="InterPro" id="IPR013766">
    <property type="entry name" value="Thioredoxin_domain"/>
</dbReference>
<dbReference type="CDD" id="cd02966">
    <property type="entry name" value="TlpA_like_family"/>
    <property type="match status" value="1"/>
</dbReference>
<protein>
    <submittedName>
        <fullName evidence="2">Thiol:disulfide oxidoreductase related to ResA</fullName>
    </submittedName>
</protein>
<dbReference type="PANTHER" id="PTHR42852">
    <property type="entry name" value="THIOL:DISULFIDE INTERCHANGE PROTEIN DSBE"/>
    <property type="match status" value="1"/>
</dbReference>
<dbReference type="AlphaFoldDB" id="A0A2Z4Y649"/>
<name>A0A2Z4Y649_SUMC1</name>
<dbReference type="InterPro" id="IPR013740">
    <property type="entry name" value="Redoxin"/>
</dbReference>
<gene>
    <name evidence="2" type="ORF">BRCON_1887</name>
</gene>
<proteinExistence type="predicted"/>
<organism evidence="2 3">
    <name type="scientific">Sumerlaea chitinivorans</name>
    <dbReference type="NCBI Taxonomy" id="2250252"/>
    <lineage>
        <taxon>Bacteria</taxon>
        <taxon>Candidatus Sumerlaeota</taxon>
        <taxon>Candidatus Sumerlaeia</taxon>
        <taxon>Candidatus Sumerlaeales</taxon>
        <taxon>Candidatus Sumerlaeaceae</taxon>
        <taxon>Candidatus Sumerlaea</taxon>
    </lineage>
</organism>
<evidence type="ECO:0000259" key="1">
    <source>
        <dbReference type="PROSITE" id="PS51352"/>
    </source>
</evidence>
<evidence type="ECO:0000313" key="2">
    <source>
        <dbReference type="EMBL" id="AXA36664.1"/>
    </source>
</evidence>
<dbReference type="GO" id="GO:0016491">
    <property type="term" value="F:oxidoreductase activity"/>
    <property type="evidence" value="ECO:0007669"/>
    <property type="project" value="InterPro"/>
</dbReference>
<dbReference type="InterPro" id="IPR050553">
    <property type="entry name" value="Thioredoxin_ResA/DsbE_sf"/>
</dbReference>
<dbReference type="EMBL" id="CP030759">
    <property type="protein sequence ID" value="AXA36664.1"/>
    <property type="molecule type" value="Genomic_DNA"/>
</dbReference>
<accession>A0A2Z4Y649</accession>
<dbReference type="KEGG" id="schv:BRCON_1887"/>
<dbReference type="PANTHER" id="PTHR42852:SF17">
    <property type="entry name" value="THIOREDOXIN-LIKE PROTEIN HI_1115"/>
    <property type="match status" value="1"/>
</dbReference>
<dbReference type="SUPFAM" id="SSF52833">
    <property type="entry name" value="Thioredoxin-like"/>
    <property type="match status" value="1"/>
</dbReference>
<dbReference type="InterPro" id="IPR036249">
    <property type="entry name" value="Thioredoxin-like_sf"/>
</dbReference>
<dbReference type="Gene3D" id="3.40.30.10">
    <property type="entry name" value="Glutaredoxin"/>
    <property type="match status" value="1"/>
</dbReference>
<dbReference type="PROSITE" id="PS51352">
    <property type="entry name" value="THIOREDOXIN_2"/>
    <property type="match status" value="1"/>
</dbReference>
<reference evidence="2 3" key="1">
    <citation type="submission" date="2018-05" db="EMBL/GenBank/DDBJ databases">
        <title>A metagenomic window into the 2 km-deep terrestrial subsurface aquifer revealed taxonomically and functionally diverse microbial community comprising novel uncultured bacterial lineages.</title>
        <authorList>
            <person name="Kadnikov V.V."/>
            <person name="Mardanov A.V."/>
            <person name="Beletsky A.V."/>
            <person name="Banks D."/>
            <person name="Pimenov N.V."/>
            <person name="Frank Y.A."/>
            <person name="Karnachuk O.V."/>
            <person name="Ravin N.V."/>
        </authorList>
    </citation>
    <scope>NUCLEOTIDE SEQUENCE [LARGE SCALE GENOMIC DNA]</scope>
    <source>
        <strain evidence="2">BY</strain>
    </source>
</reference>